<name>A0A6J4HK71_9CHLR</name>
<proteinExistence type="predicted"/>
<dbReference type="EMBL" id="CADCTR010000209">
    <property type="protein sequence ID" value="CAA9225510.1"/>
    <property type="molecule type" value="Genomic_DNA"/>
</dbReference>
<feature type="non-terminal residue" evidence="2">
    <location>
        <position position="38"/>
    </location>
</feature>
<feature type="compositionally biased region" description="Basic and acidic residues" evidence="1">
    <location>
        <begin position="1"/>
        <end position="27"/>
    </location>
</feature>
<organism evidence="2">
    <name type="scientific">uncultured Chloroflexia bacterium</name>
    <dbReference type="NCBI Taxonomy" id="1672391"/>
    <lineage>
        <taxon>Bacteria</taxon>
        <taxon>Bacillati</taxon>
        <taxon>Chloroflexota</taxon>
        <taxon>Chloroflexia</taxon>
        <taxon>environmental samples</taxon>
    </lineage>
</organism>
<dbReference type="AlphaFoldDB" id="A0A6J4HK71"/>
<sequence length="38" mass="4006">AGTKPQDEQGLREAAGERRSLHLRGDESPDGQTSGSLV</sequence>
<reference evidence="2" key="1">
    <citation type="submission" date="2020-02" db="EMBL/GenBank/DDBJ databases">
        <authorList>
            <person name="Meier V. D."/>
        </authorList>
    </citation>
    <scope>NUCLEOTIDE SEQUENCE</scope>
    <source>
        <strain evidence="2">AVDCRST_MAG93</strain>
    </source>
</reference>
<evidence type="ECO:0000256" key="1">
    <source>
        <dbReference type="SAM" id="MobiDB-lite"/>
    </source>
</evidence>
<gene>
    <name evidence="2" type="ORF">AVDCRST_MAG93-643</name>
</gene>
<feature type="region of interest" description="Disordered" evidence="1">
    <location>
        <begin position="1"/>
        <end position="38"/>
    </location>
</feature>
<protein>
    <submittedName>
        <fullName evidence="2">Uncharacterized protein</fullName>
    </submittedName>
</protein>
<evidence type="ECO:0000313" key="2">
    <source>
        <dbReference type="EMBL" id="CAA9225510.1"/>
    </source>
</evidence>
<accession>A0A6J4HK71</accession>
<feature type="non-terminal residue" evidence="2">
    <location>
        <position position="1"/>
    </location>
</feature>